<dbReference type="Proteomes" id="UP000050852">
    <property type="component" value="Unassembled WGS sequence"/>
</dbReference>
<name>A0A0R3A6F2_9PSED</name>
<dbReference type="EMBL" id="JYLN01000016">
    <property type="protein sequence ID" value="KRP68634.1"/>
    <property type="molecule type" value="Genomic_DNA"/>
</dbReference>
<dbReference type="PATRIC" id="fig|1615673.3.peg.716"/>
<proteinExistence type="predicted"/>
<reference evidence="1 2" key="1">
    <citation type="submission" date="2015-02" db="EMBL/GenBank/DDBJ databases">
        <title>Two Pseudomonas sp. nov., isolated from raw milk.</title>
        <authorList>
            <person name="Wenning M."/>
            <person name="von Neubeck M."/>
            <person name="Huptas C."/>
            <person name="Scherer S."/>
        </authorList>
    </citation>
    <scope>NUCLEOTIDE SEQUENCE [LARGE SCALE GENOMIC DNA]</scope>
    <source>
        <strain evidence="1 2">DSM 29164</strain>
    </source>
</reference>
<sequence>MNTAFANPYQSAFTPTESERRMSAAAEQYVAETEAYDRTVCTGPVIRGAIMPANSHERGLSNRNAVRAFGYLCTQHPEFTTQQIRREITRADSRGPSL</sequence>
<evidence type="ECO:0000313" key="1">
    <source>
        <dbReference type="EMBL" id="KRP68634.1"/>
    </source>
</evidence>
<accession>A0A0R3A6F2</accession>
<protein>
    <submittedName>
        <fullName evidence="1">Uncharacterized protein</fullName>
    </submittedName>
</protein>
<dbReference type="OrthoDB" id="6997480at2"/>
<organism evidence="1 2">
    <name type="scientific">Pseudomonas paralactis</name>
    <dbReference type="NCBI Taxonomy" id="1615673"/>
    <lineage>
        <taxon>Bacteria</taxon>
        <taxon>Pseudomonadati</taxon>
        <taxon>Pseudomonadota</taxon>
        <taxon>Gammaproteobacteria</taxon>
        <taxon>Pseudomonadales</taxon>
        <taxon>Pseudomonadaceae</taxon>
        <taxon>Pseudomonas</taxon>
    </lineage>
</organism>
<dbReference type="RefSeq" id="WP_057704547.1">
    <property type="nucleotide sequence ID" value="NZ_JYLN01000016.1"/>
</dbReference>
<comment type="caution">
    <text evidence="1">The sequence shown here is derived from an EMBL/GenBank/DDBJ whole genome shotgun (WGS) entry which is preliminary data.</text>
</comment>
<gene>
    <name evidence="1" type="ORF">TX23_25515</name>
</gene>
<dbReference type="AlphaFoldDB" id="A0A0R3A6F2"/>
<evidence type="ECO:0000313" key="2">
    <source>
        <dbReference type="Proteomes" id="UP000050852"/>
    </source>
</evidence>